<dbReference type="SUPFAM" id="SSF50965">
    <property type="entry name" value="Galactose oxidase, central domain"/>
    <property type="match status" value="1"/>
</dbReference>
<gene>
    <name evidence="6" type="ORF">P691DRAFT_775812</name>
</gene>
<feature type="chain" id="PRO_5040134383" evidence="3">
    <location>
        <begin position="21"/>
        <end position="758"/>
    </location>
</feature>
<evidence type="ECO:0000313" key="7">
    <source>
        <dbReference type="Proteomes" id="UP000807342"/>
    </source>
</evidence>
<dbReference type="Gene3D" id="2.60.40.10">
    <property type="entry name" value="Immunoglobulins"/>
    <property type="match status" value="1"/>
</dbReference>
<evidence type="ECO:0000259" key="4">
    <source>
        <dbReference type="Pfam" id="PF07250"/>
    </source>
</evidence>
<dbReference type="AlphaFoldDB" id="A0A9P6C433"/>
<protein>
    <submittedName>
        <fullName evidence="6">Copper radical oxidase</fullName>
    </submittedName>
</protein>
<dbReference type="OrthoDB" id="2019572at2759"/>
<comment type="caution">
    <text evidence="6">The sequence shown here is derived from an EMBL/GenBank/DDBJ whole genome shotgun (WGS) entry which is preliminary data.</text>
</comment>
<dbReference type="EMBL" id="MU151182">
    <property type="protein sequence ID" value="KAF9447878.1"/>
    <property type="molecule type" value="Genomic_DNA"/>
</dbReference>
<dbReference type="Proteomes" id="UP000807342">
    <property type="component" value="Unassembled WGS sequence"/>
</dbReference>
<evidence type="ECO:0000259" key="5">
    <source>
        <dbReference type="Pfam" id="PF09118"/>
    </source>
</evidence>
<dbReference type="InterPro" id="IPR014756">
    <property type="entry name" value="Ig_E-set"/>
</dbReference>
<dbReference type="Pfam" id="PF07250">
    <property type="entry name" value="Glyoxal_oxid_N"/>
    <property type="match status" value="1"/>
</dbReference>
<keyword evidence="1 3" id="KW-0732">Signal</keyword>
<sequence length="758" mass="83068">MGPLRSFLLPLSFLIGRIYARENAVLQHVRRARFRPHYEASICRGYDSASPLIQYQGKWHTTYSLDSISGSIQTTKDRGAAFSFPFIGTGIEWFGNCNRTHGYAQVFLDDQLQDIVDLACDADITQSQQIQYSRFDLEDGPHMLKVVNLGSAAFRSQRQRMGVMDVDALVVVFGHHTSDPPFTGLRLNGPGRPNHTPRADDPQEGPSWRLKLKGTTGVAAMQLVVVSPDLALIIDKAEHNELMVNGHPAWAALYNLKTHTVKALSVQSNSFCAGGSFLSNGTLISAGGNPVVGFPGPDGFGDLDGLQALRLFHPCTSDVEDGCELYENHERIRMGSRRWYTTALRLQDGSIMIIGGSTRGDYINNSDMNNPTIEYYPPKAIHGSQGLPVYMRFLEDTLNGNLFPIAILLPDGKVFIAANNDAMIYDWGKNIERRLPPIPNDVRITYPMSGTALLLPLSPENDYTPEVLICGGTTVSDRKPPAEISSKDIASAQCSRMVLTESGIAQGWKVEQMPEPRLMPDAVILPTGQIIIINGARSGVAGYGNVPDRVGESNADNPILTPVSYDPQAPSGRRFYRDKSMPTSSIPRMYHSVATLTPQGSVMIAGSNPNPDRTATKYETEYRVEWLEPPYMQMGRPVIESSAGVVDFDKEFTIKLGRGVRFGQEVKVALMDFGFATHCVHANERLVWLRTGVSFGDASTLRVTTPPHGRIYPPGPGWLFVLVDGVPSEGVKIMIGGGRGPPVDQEAIDYVIENTSAG</sequence>
<evidence type="ECO:0000313" key="6">
    <source>
        <dbReference type="EMBL" id="KAF9447878.1"/>
    </source>
</evidence>
<evidence type="ECO:0000256" key="3">
    <source>
        <dbReference type="SAM" id="SignalP"/>
    </source>
</evidence>
<dbReference type="Gene3D" id="2.130.10.80">
    <property type="entry name" value="Galactose oxidase/kelch, beta-propeller"/>
    <property type="match status" value="1"/>
</dbReference>
<dbReference type="Gene3D" id="2.60.120.260">
    <property type="entry name" value="Galactose-binding domain-like"/>
    <property type="match status" value="1"/>
</dbReference>
<dbReference type="InterPro" id="IPR037293">
    <property type="entry name" value="Gal_Oxidase_central_sf"/>
</dbReference>
<dbReference type="SUPFAM" id="SSF81296">
    <property type="entry name" value="E set domains"/>
    <property type="match status" value="1"/>
</dbReference>
<dbReference type="PANTHER" id="PTHR32208:SF96">
    <property type="entry name" value="GLYOXAL OXIDASE"/>
    <property type="match status" value="1"/>
</dbReference>
<feature type="region of interest" description="Disordered" evidence="2">
    <location>
        <begin position="182"/>
        <end position="206"/>
    </location>
</feature>
<accession>A0A9P6C433</accession>
<feature type="domain" description="Glyoxal oxidase N-terminal" evidence="4">
    <location>
        <begin position="249"/>
        <end position="631"/>
    </location>
</feature>
<organism evidence="6 7">
    <name type="scientific">Macrolepiota fuliginosa MF-IS2</name>
    <dbReference type="NCBI Taxonomy" id="1400762"/>
    <lineage>
        <taxon>Eukaryota</taxon>
        <taxon>Fungi</taxon>
        <taxon>Dikarya</taxon>
        <taxon>Basidiomycota</taxon>
        <taxon>Agaricomycotina</taxon>
        <taxon>Agaricomycetes</taxon>
        <taxon>Agaricomycetidae</taxon>
        <taxon>Agaricales</taxon>
        <taxon>Agaricineae</taxon>
        <taxon>Agaricaceae</taxon>
        <taxon>Macrolepiota</taxon>
    </lineage>
</organism>
<evidence type="ECO:0000256" key="2">
    <source>
        <dbReference type="SAM" id="MobiDB-lite"/>
    </source>
</evidence>
<keyword evidence="7" id="KW-1185">Reference proteome</keyword>
<evidence type="ECO:0000256" key="1">
    <source>
        <dbReference type="ARBA" id="ARBA00022729"/>
    </source>
</evidence>
<name>A0A9P6C433_9AGAR</name>
<dbReference type="InterPro" id="IPR011043">
    <property type="entry name" value="Gal_Oxase/kelch_b-propeller"/>
</dbReference>
<feature type="signal peptide" evidence="3">
    <location>
        <begin position="1"/>
        <end position="20"/>
    </location>
</feature>
<proteinExistence type="predicted"/>
<dbReference type="InterPro" id="IPR009880">
    <property type="entry name" value="Glyoxal_oxidase_N"/>
</dbReference>
<dbReference type="CDD" id="cd02851">
    <property type="entry name" value="E_set_GO_C"/>
    <property type="match status" value="1"/>
</dbReference>
<reference evidence="6" key="1">
    <citation type="submission" date="2020-11" db="EMBL/GenBank/DDBJ databases">
        <authorList>
            <consortium name="DOE Joint Genome Institute"/>
            <person name="Ahrendt S."/>
            <person name="Riley R."/>
            <person name="Andreopoulos W."/>
            <person name="Labutti K."/>
            <person name="Pangilinan J."/>
            <person name="Ruiz-Duenas F.J."/>
            <person name="Barrasa J.M."/>
            <person name="Sanchez-Garcia M."/>
            <person name="Camarero S."/>
            <person name="Miyauchi S."/>
            <person name="Serrano A."/>
            <person name="Linde D."/>
            <person name="Babiker R."/>
            <person name="Drula E."/>
            <person name="Ayuso-Fernandez I."/>
            <person name="Pacheco R."/>
            <person name="Padilla G."/>
            <person name="Ferreira P."/>
            <person name="Barriuso J."/>
            <person name="Kellner H."/>
            <person name="Castanera R."/>
            <person name="Alfaro M."/>
            <person name="Ramirez L."/>
            <person name="Pisabarro A.G."/>
            <person name="Kuo A."/>
            <person name="Tritt A."/>
            <person name="Lipzen A."/>
            <person name="He G."/>
            <person name="Yan M."/>
            <person name="Ng V."/>
            <person name="Cullen D."/>
            <person name="Martin F."/>
            <person name="Rosso M.-N."/>
            <person name="Henrissat B."/>
            <person name="Hibbett D."/>
            <person name="Martinez A.T."/>
            <person name="Grigoriev I.V."/>
        </authorList>
    </citation>
    <scope>NUCLEOTIDE SEQUENCE</scope>
    <source>
        <strain evidence="6">MF-IS2</strain>
    </source>
</reference>
<dbReference type="InterPro" id="IPR015202">
    <property type="entry name" value="GO-like_E_set"/>
</dbReference>
<dbReference type="PANTHER" id="PTHR32208">
    <property type="entry name" value="SECRETED PROTEIN-RELATED"/>
    <property type="match status" value="1"/>
</dbReference>
<dbReference type="Pfam" id="PF09118">
    <property type="entry name" value="GO-like_E_set"/>
    <property type="match status" value="1"/>
</dbReference>
<feature type="domain" description="Galactose oxidase-like Early set" evidence="5">
    <location>
        <begin position="636"/>
        <end position="735"/>
    </location>
</feature>
<dbReference type="InterPro" id="IPR013783">
    <property type="entry name" value="Ig-like_fold"/>
</dbReference>